<dbReference type="SMART" id="SM00353">
    <property type="entry name" value="HLH"/>
    <property type="match status" value="1"/>
</dbReference>
<dbReference type="InterPro" id="IPR036638">
    <property type="entry name" value="HLH_DNA-bd_sf"/>
</dbReference>
<dbReference type="PANTHER" id="PTHR45959">
    <property type="entry name" value="BHLH TRANSCRIPTION FACTOR"/>
    <property type="match status" value="1"/>
</dbReference>
<dbReference type="SUPFAM" id="SSF47459">
    <property type="entry name" value="HLH, helix-loop-helix DNA-binding domain"/>
    <property type="match status" value="1"/>
</dbReference>
<feature type="domain" description="BHLH" evidence="5">
    <location>
        <begin position="173"/>
        <end position="222"/>
    </location>
</feature>
<comment type="similarity">
    <text evidence="1">Belongs to the bHLH protein family.</text>
</comment>
<feature type="coiled-coil region" evidence="4">
    <location>
        <begin position="212"/>
        <end position="239"/>
    </location>
</feature>
<dbReference type="Proteomes" id="UP000636800">
    <property type="component" value="Chromosome 1"/>
</dbReference>
<dbReference type="Gene3D" id="4.10.280.10">
    <property type="entry name" value="Helix-loop-helix DNA-binding domain"/>
    <property type="match status" value="1"/>
</dbReference>
<comment type="caution">
    <text evidence="6">The sequence shown here is derived from an EMBL/GenBank/DDBJ whole genome shotgun (WGS) entry which is preliminary data.</text>
</comment>
<evidence type="ECO:0000256" key="1">
    <source>
        <dbReference type="ARBA" id="ARBA00005510"/>
    </source>
</evidence>
<evidence type="ECO:0000256" key="2">
    <source>
        <dbReference type="ARBA" id="ARBA00023015"/>
    </source>
</evidence>
<keyword evidence="3" id="KW-0804">Transcription</keyword>
<evidence type="ECO:0000256" key="3">
    <source>
        <dbReference type="ARBA" id="ARBA00023163"/>
    </source>
</evidence>
<evidence type="ECO:0000256" key="4">
    <source>
        <dbReference type="SAM" id="Coils"/>
    </source>
</evidence>
<dbReference type="InterPro" id="IPR011598">
    <property type="entry name" value="bHLH_dom"/>
</dbReference>
<organism evidence="6 7">
    <name type="scientific">Vanilla planifolia</name>
    <name type="common">Vanilla</name>
    <dbReference type="NCBI Taxonomy" id="51239"/>
    <lineage>
        <taxon>Eukaryota</taxon>
        <taxon>Viridiplantae</taxon>
        <taxon>Streptophyta</taxon>
        <taxon>Embryophyta</taxon>
        <taxon>Tracheophyta</taxon>
        <taxon>Spermatophyta</taxon>
        <taxon>Magnoliopsida</taxon>
        <taxon>Liliopsida</taxon>
        <taxon>Asparagales</taxon>
        <taxon>Orchidaceae</taxon>
        <taxon>Vanilloideae</taxon>
        <taxon>Vanilleae</taxon>
        <taxon>Vanilla</taxon>
    </lineage>
</organism>
<dbReference type="GO" id="GO:0046983">
    <property type="term" value="F:protein dimerization activity"/>
    <property type="evidence" value="ECO:0007669"/>
    <property type="project" value="InterPro"/>
</dbReference>
<dbReference type="EMBL" id="JADCNL010000001">
    <property type="protein sequence ID" value="KAG0496211.1"/>
    <property type="molecule type" value="Genomic_DNA"/>
</dbReference>
<sequence length="347" mass="38754">MSAALSEESFEDEIYFDLYNMIKKEMITAKPGVRDGLTEDGLVMFFQEKRRRLLCNLSSPVLVCKDLEEFEFILHQELNSMGQFSPHEIATSLSSESCSTLCSIYSIEASQAGGMERAQKCLKGEPGFFLAPDSPLLLSFDQTPAGEIVNEHDAAKKSWMLQKETWNGCEERVEEDGKWVEARRRREKLSQRFIALAAIIPGLKKMDKASVLGDAIKHIKDLEDKVKELEDKAVRKMVESVSTNAKPNDDSSFCGSPKSCVDQKLPTEIQLKLSDKTLLVKIHCENRKGILAEVISKVEEQRLRLTNICAVPFVGSSFLDITMAAQMEEGCLPTLKEIAAKLSSAFG</sequence>
<dbReference type="InterPro" id="IPR052610">
    <property type="entry name" value="bHLH_transcription_regulator"/>
</dbReference>
<accession>A0A835VH32</accession>
<proteinExistence type="inferred from homology"/>
<evidence type="ECO:0000259" key="5">
    <source>
        <dbReference type="PROSITE" id="PS50888"/>
    </source>
</evidence>
<keyword evidence="7" id="KW-1185">Reference proteome</keyword>
<keyword evidence="4" id="KW-0175">Coiled coil</keyword>
<gene>
    <name evidence="6" type="ORF">HPP92_000902</name>
</gene>
<reference evidence="6 7" key="1">
    <citation type="journal article" date="2020" name="Nat. Food">
        <title>A phased Vanilla planifolia genome enables genetic improvement of flavour and production.</title>
        <authorList>
            <person name="Hasing T."/>
            <person name="Tang H."/>
            <person name="Brym M."/>
            <person name="Khazi F."/>
            <person name="Huang T."/>
            <person name="Chambers A.H."/>
        </authorList>
    </citation>
    <scope>NUCLEOTIDE SEQUENCE [LARGE SCALE GENOMIC DNA]</scope>
    <source>
        <tissue evidence="6">Leaf</tissue>
    </source>
</reference>
<dbReference type="Pfam" id="PF00010">
    <property type="entry name" value="HLH"/>
    <property type="match status" value="1"/>
</dbReference>
<dbReference type="PROSITE" id="PS50888">
    <property type="entry name" value="BHLH"/>
    <property type="match status" value="1"/>
</dbReference>
<keyword evidence="2" id="KW-0805">Transcription regulation</keyword>
<evidence type="ECO:0000313" key="7">
    <source>
        <dbReference type="Proteomes" id="UP000636800"/>
    </source>
</evidence>
<protein>
    <recommendedName>
        <fullName evidence="5">BHLH domain-containing protein</fullName>
    </recommendedName>
</protein>
<dbReference type="OrthoDB" id="2561043at2759"/>
<dbReference type="PANTHER" id="PTHR45959:SF2">
    <property type="entry name" value="BHLH TRANSCRIPTION FACTOR"/>
    <property type="match status" value="1"/>
</dbReference>
<dbReference type="AlphaFoldDB" id="A0A835VH32"/>
<name>A0A835VH32_VANPL</name>
<evidence type="ECO:0000313" key="6">
    <source>
        <dbReference type="EMBL" id="KAG0496211.1"/>
    </source>
</evidence>